<proteinExistence type="predicted"/>
<gene>
    <name evidence="1" type="ORF">A2304_01295</name>
</gene>
<evidence type="ECO:0000313" key="1">
    <source>
        <dbReference type="EMBL" id="OGL99411.1"/>
    </source>
</evidence>
<dbReference type="EMBL" id="MGFE01000005">
    <property type="protein sequence ID" value="OGL99411.1"/>
    <property type="molecule type" value="Genomic_DNA"/>
</dbReference>
<name>A0A1F7W9C2_9BACT</name>
<comment type="caution">
    <text evidence="1">The sequence shown here is derived from an EMBL/GenBank/DDBJ whole genome shotgun (WGS) entry which is preliminary data.</text>
</comment>
<sequence length="108" mass="12470">MIEKGPIFGAWNKKFVVAIHTEFYEHLASNVHLVEASKKDADFAWIAVDYDPTLKNKSRHLVVQRVIPSRFDLVLKAFMLTAEDVPPVQDFVSHLERLVARAIEQRRN</sequence>
<organism evidence="1 2">
    <name type="scientific">Candidatus Uhrbacteria bacterium RIFOXYB2_FULL_57_15</name>
    <dbReference type="NCBI Taxonomy" id="1802422"/>
    <lineage>
        <taxon>Bacteria</taxon>
        <taxon>Candidatus Uhriibacteriota</taxon>
    </lineage>
</organism>
<protein>
    <submittedName>
        <fullName evidence="1">Uncharacterized protein</fullName>
    </submittedName>
</protein>
<reference evidence="1 2" key="1">
    <citation type="journal article" date="2016" name="Nat. Commun.">
        <title>Thousands of microbial genomes shed light on interconnected biogeochemical processes in an aquifer system.</title>
        <authorList>
            <person name="Anantharaman K."/>
            <person name="Brown C.T."/>
            <person name="Hug L.A."/>
            <person name="Sharon I."/>
            <person name="Castelle C.J."/>
            <person name="Probst A.J."/>
            <person name="Thomas B.C."/>
            <person name="Singh A."/>
            <person name="Wilkins M.J."/>
            <person name="Karaoz U."/>
            <person name="Brodie E.L."/>
            <person name="Williams K.H."/>
            <person name="Hubbard S.S."/>
            <person name="Banfield J.F."/>
        </authorList>
    </citation>
    <scope>NUCLEOTIDE SEQUENCE [LARGE SCALE GENOMIC DNA]</scope>
</reference>
<dbReference type="Proteomes" id="UP000176501">
    <property type="component" value="Unassembled WGS sequence"/>
</dbReference>
<accession>A0A1F7W9C2</accession>
<dbReference type="AlphaFoldDB" id="A0A1F7W9C2"/>
<evidence type="ECO:0000313" key="2">
    <source>
        <dbReference type="Proteomes" id="UP000176501"/>
    </source>
</evidence>